<reference evidence="2" key="2">
    <citation type="submission" date="2020-09" db="EMBL/GenBank/DDBJ databases">
        <authorList>
            <person name="Sun Q."/>
            <person name="Ohkuma M."/>
        </authorList>
    </citation>
    <scope>NUCLEOTIDE SEQUENCE</scope>
    <source>
        <strain evidence="2">JCM 13064</strain>
    </source>
</reference>
<gene>
    <name evidence="2" type="ORF">GCM10007964_39050</name>
</gene>
<name>A0A917R717_9ACTN</name>
<comment type="caution">
    <text evidence="2">The sequence shown here is derived from an EMBL/GenBank/DDBJ whole genome shotgun (WGS) entry which is preliminary data.</text>
</comment>
<organism evidence="2 3">
    <name type="scientific">Sphaerisporangium melleum</name>
    <dbReference type="NCBI Taxonomy" id="321316"/>
    <lineage>
        <taxon>Bacteria</taxon>
        <taxon>Bacillati</taxon>
        <taxon>Actinomycetota</taxon>
        <taxon>Actinomycetes</taxon>
        <taxon>Streptosporangiales</taxon>
        <taxon>Streptosporangiaceae</taxon>
        <taxon>Sphaerisporangium</taxon>
    </lineage>
</organism>
<feature type="region of interest" description="Disordered" evidence="1">
    <location>
        <begin position="1"/>
        <end position="30"/>
    </location>
</feature>
<evidence type="ECO:0000256" key="1">
    <source>
        <dbReference type="SAM" id="MobiDB-lite"/>
    </source>
</evidence>
<dbReference type="Proteomes" id="UP000645217">
    <property type="component" value="Unassembled WGS sequence"/>
</dbReference>
<proteinExistence type="predicted"/>
<keyword evidence="3" id="KW-1185">Reference proteome</keyword>
<reference evidence="2" key="1">
    <citation type="journal article" date="2014" name="Int. J. Syst. Evol. Microbiol.">
        <title>Complete genome sequence of Corynebacterium casei LMG S-19264T (=DSM 44701T), isolated from a smear-ripened cheese.</title>
        <authorList>
            <consortium name="US DOE Joint Genome Institute (JGI-PGF)"/>
            <person name="Walter F."/>
            <person name="Albersmeier A."/>
            <person name="Kalinowski J."/>
            <person name="Ruckert C."/>
        </authorList>
    </citation>
    <scope>NUCLEOTIDE SEQUENCE</scope>
    <source>
        <strain evidence="2">JCM 13064</strain>
    </source>
</reference>
<protein>
    <submittedName>
        <fullName evidence="2">Uncharacterized protein</fullName>
    </submittedName>
</protein>
<evidence type="ECO:0000313" key="3">
    <source>
        <dbReference type="Proteomes" id="UP000645217"/>
    </source>
</evidence>
<dbReference type="EMBL" id="BMNT01000020">
    <property type="protein sequence ID" value="GGK92685.1"/>
    <property type="molecule type" value="Genomic_DNA"/>
</dbReference>
<accession>A0A917R717</accession>
<sequence>MEVVGPITGKGAGRPLPRRPPWGGRAREAGVQSDQGVKVLEVVVGVVVAVAETGVPVTLGKTRRMLTD</sequence>
<evidence type="ECO:0000313" key="2">
    <source>
        <dbReference type="EMBL" id="GGK92685.1"/>
    </source>
</evidence>
<dbReference type="AlphaFoldDB" id="A0A917R717"/>